<evidence type="ECO:0000259" key="6">
    <source>
        <dbReference type="SMART" id="SM00460"/>
    </source>
</evidence>
<dbReference type="GO" id="GO:0006516">
    <property type="term" value="P:glycoprotein catabolic process"/>
    <property type="evidence" value="ECO:0007669"/>
    <property type="project" value="TreeGrafter"/>
</dbReference>
<evidence type="ECO:0000256" key="5">
    <source>
        <dbReference type="SAM" id="MobiDB-lite"/>
    </source>
</evidence>
<gene>
    <name evidence="7" type="ORF">H0G86_000028</name>
</gene>
<dbReference type="Pfam" id="PF01841">
    <property type="entry name" value="Transglut_core"/>
    <property type="match status" value="1"/>
</dbReference>
<dbReference type="EMBL" id="CP075864">
    <property type="protein sequence ID" value="QYS92618.1"/>
    <property type="molecule type" value="Genomic_DNA"/>
</dbReference>
<dbReference type="GO" id="GO:0005634">
    <property type="term" value="C:nucleus"/>
    <property type="evidence" value="ECO:0007669"/>
    <property type="project" value="TreeGrafter"/>
</dbReference>
<feature type="region of interest" description="Disordered" evidence="5">
    <location>
        <begin position="863"/>
        <end position="910"/>
    </location>
</feature>
<feature type="region of interest" description="Disordered" evidence="5">
    <location>
        <begin position="513"/>
        <end position="563"/>
    </location>
</feature>
<dbReference type="Gene3D" id="3.10.620.30">
    <property type="match status" value="1"/>
</dbReference>
<evidence type="ECO:0000313" key="8">
    <source>
        <dbReference type="Proteomes" id="UP000826661"/>
    </source>
</evidence>
<feature type="compositionally biased region" description="Polar residues" evidence="5">
    <location>
        <begin position="533"/>
        <end position="550"/>
    </location>
</feature>
<proteinExistence type="inferred from homology"/>
<keyword evidence="2" id="KW-0479">Metal-binding</keyword>
<feature type="compositionally biased region" description="Low complexity" evidence="5">
    <location>
        <begin position="895"/>
        <end position="910"/>
    </location>
</feature>
<evidence type="ECO:0000313" key="7">
    <source>
        <dbReference type="EMBL" id="QYS92618.1"/>
    </source>
</evidence>
<accession>A0A8G0KYR2</accession>
<dbReference type="SUPFAM" id="SSF54001">
    <property type="entry name" value="Cysteine proteinases"/>
    <property type="match status" value="1"/>
</dbReference>
<dbReference type="SMART" id="SM00460">
    <property type="entry name" value="TGc"/>
    <property type="match status" value="1"/>
</dbReference>
<feature type="compositionally biased region" description="Polar residues" evidence="5">
    <location>
        <begin position="300"/>
        <end position="318"/>
    </location>
</feature>
<evidence type="ECO:0000256" key="2">
    <source>
        <dbReference type="ARBA" id="ARBA00022723"/>
    </source>
</evidence>
<feature type="coiled-coil region" evidence="4">
    <location>
        <begin position="810"/>
        <end position="837"/>
    </location>
</feature>
<dbReference type="InterPro" id="IPR002931">
    <property type="entry name" value="Transglutaminase-like"/>
</dbReference>
<dbReference type="PANTHER" id="PTHR12143">
    <property type="entry name" value="PEPTIDE N-GLYCANASE PNGASE -RELATED"/>
    <property type="match status" value="1"/>
</dbReference>
<organism evidence="7 8">
    <name type="scientific">Trichoderma simmonsii</name>
    <dbReference type="NCBI Taxonomy" id="1491479"/>
    <lineage>
        <taxon>Eukaryota</taxon>
        <taxon>Fungi</taxon>
        <taxon>Dikarya</taxon>
        <taxon>Ascomycota</taxon>
        <taxon>Pezizomycotina</taxon>
        <taxon>Sordariomycetes</taxon>
        <taxon>Hypocreomycetidae</taxon>
        <taxon>Hypocreales</taxon>
        <taxon>Hypocreaceae</taxon>
        <taxon>Trichoderma</taxon>
    </lineage>
</organism>
<dbReference type="InterPro" id="IPR050883">
    <property type="entry name" value="PNGase"/>
</dbReference>
<evidence type="ECO:0000256" key="3">
    <source>
        <dbReference type="ARBA" id="ARBA00022833"/>
    </source>
</evidence>
<feature type="region of interest" description="Disordered" evidence="5">
    <location>
        <begin position="299"/>
        <end position="318"/>
    </location>
</feature>
<feature type="domain" description="Transglutaminase-like" evidence="6">
    <location>
        <begin position="709"/>
        <end position="764"/>
    </location>
</feature>
<sequence length="910" mass="100527">MSAVVGVPSGVHAGRCFTMGSPSQTDDVLTDDVLPDSGYGTAMPSPEQSQTVAAVCGASAIPIKTVPFPLPGEKNLLLFKREAVPATIARFNEIVPEIEHLLVQYIRTANKLFSSSASYRPMSIRYLVLGKSEADAKDCLVVFCPPSQCKRVKRFFEKHRAVKSLCEPPDLSAPSFRPVVKDLAPQLTVSQSGEEAQESTGSIEVHCSSTPPSDKTLCGTPIRFTNLAGETRHGTLGGIIKLVQSDGFELYGLTAGHGLLDWEDSPLSTGDLDSMNDNDSSIDEGSMDEDMKELLALESSDGSISSPEPETADSFPNDTESKLKEIELSDTWAFEHSEKLGNVLPSSNHHTKGSGQYFDWALIEIDASKHKPNYHPSLKSKNLELTAAQKKLAPATLGQPAIMIGGSQGCISGTLSSLPARLMLGHGQSFVDTYTLSLQDHTVSIGDSGSWVIDPLTYEVFGHIVATDMLGEAYVIPLQSIFEDIRTWHDAQSVNLPTAPDFGAKALSIGTTHRPPTAPAYSPEEVPARSLDQMVSPSASNDEASNSMLRSSEAPPPYDGMLESYGSRNTRKFRNLLISLSSVPTYYENPGLLDEALKLIPLDRIYSEAEDHSQVYQAQAESMSLDRPEWGYEDCVIKALLRWFKRDFFVWVNNPPCDVCLSPTIAQGSVSPTPEEAASRALLVELYRCSSTGCGTYVRFPRYAEAWKLLQTRRGRVGEWTNCFTLLCRAVGARVRWVWNAEDHVWTEVYSNHQQRWVHVDACEEIWDRPLFYANGLGKKMSYCIGFSYDGAADVTRRYVRQDGFALERNKCSEEDLERIIREIKDIRRAKMTKEERFSLEREDSHEDRELRGYMLVTSIVKATQDPPAGPSEDLSENTDGSQAPMKASGDAKSLLRQLERSSQLRLQDN</sequence>
<evidence type="ECO:0000256" key="1">
    <source>
        <dbReference type="ARBA" id="ARBA00009390"/>
    </source>
</evidence>
<reference evidence="7 8" key="1">
    <citation type="journal article" date="2021" name="BMC Genomics">
        <title>Telomere-to-telomere genome assembly of asparaginase-producing Trichoderma simmonsii.</title>
        <authorList>
            <person name="Chung D."/>
            <person name="Kwon Y.M."/>
            <person name="Yang Y."/>
        </authorList>
    </citation>
    <scope>NUCLEOTIDE SEQUENCE [LARGE SCALE GENOMIC DNA]</scope>
    <source>
        <strain evidence="7 8">GH-Sj1</strain>
    </source>
</reference>
<name>A0A8G0KYR2_9HYPO</name>
<dbReference type="GO" id="GO:0005829">
    <property type="term" value="C:cytosol"/>
    <property type="evidence" value="ECO:0007669"/>
    <property type="project" value="TreeGrafter"/>
</dbReference>
<keyword evidence="3" id="KW-0862">Zinc</keyword>
<dbReference type="InterPro" id="IPR038765">
    <property type="entry name" value="Papain-like_cys_pep_sf"/>
</dbReference>
<dbReference type="AlphaFoldDB" id="A0A8G0KYR2"/>
<evidence type="ECO:0000256" key="4">
    <source>
        <dbReference type="SAM" id="Coils"/>
    </source>
</evidence>
<dbReference type="GO" id="GO:0046872">
    <property type="term" value="F:metal ion binding"/>
    <property type="evidence" value="ECO:0007669"/>
    <property type="project" value="UniProtKB-KW"/>
</dbReference>
<protein>
    <submittedName>
        <fullName evidence="7">TGc domain-containing protein</fullName>
    </submittedName>
</protein>
<dbReference type="Gene3D" id="2.20.25.10">
    <property type="match status" value="1"/>
</dbReference>
<dbReference type="GO" id="GO:0000224">
    <property type="term" value="F:peptide-N4-(N-acetyl-beta-glucosaminyl)asparagine amidase activity"/>
    <property type="evidence" value="ECO:0007669"/>
    <property type="project" value="TreeGrafter"/>
</dbReference>
<dbReference type="PANTHER" id="PTHR12143:SF19">
    <property type="entry name" value="PEPTIDE-N(4)-(N-ACETYL-BETA-GLUCOSAMINYL)ASPARAGINE AMIDASE"/>
    <property type="match status" value="1"/>
</dbReference>
<keyword evidence="4" id="KW-0175">Coiled coil</keyword>
<comment type="similarity">
    <text evidence="1">Belongs to the transglutaminase-like superfamily. PNGase family.</text>
</comment>
<dbReference type="Proteomes" id="UP000826661">
    <property type="component" value="Chromosome I"/>
</dbReference>
<keyword evidence="8" id="KW-1185">Reference proteome</keyword>